<dbReference type="RefSeq" id="WP_136941309.1">
    <property type="nucleotide sequence ID" value="NZ_SWKR01000001.1"/>
</dbReference>
<feature type="region of interest" description="Disordered" evidence="1">
    <location>
        <begin position="51"/>
        <end position="70"/>
    </location>
</feature>
<keyword evidence="2" id="KW-0812">Transmembrane</keyword>
<accession>A0A4U1L998</accession>
<feature type="transmembrane region" description="Helical" evidence="2">
    <location>
        <begin position="12"/>
        <end position="34"/>
    </location>
</feature>
<organism evidence="3 4">
    <name type="scientific">Sphingomonas baiyangensis</name>
    <dbReference type="NCBI Taxonomy" id="2572576"/>
    <lineage>
        <taxon>Bacteria</taxon>
        <taxon>Pseudomonadati</taxon>
        <taxon>Pseudomonadota</taxon>
        <taxon>Alphaproteobacteria</taxon>
        <taxon>Sphingomonadales</taxon>
        <taxon>Sphingomonadaceae</taxon>
        <taxon>Sphingomonas</taxon>
    </lineage>
</organism>
<feature type="compositionally biased region" description="Basic and acidic residues" evidence="1">
    <location>
        <begin position="53"/>
        <end position="63"/>
    </location>
</feature>
<name>A0A4U1L998_9SPHN</name>
<protein>
    <submittedName>
        <fullName evidence="3">Uncharacterized protein</fullName>
    </submittedName>
</protein>
<keyword evidence="4" id="KW-1185">Reference proteome</keyword>
<dbReference type="Proteomes" id="UP000309138">
    <property type="component" value="Unassembled WGS sequence"/>
</dbReference>
<keyword evidence="2" id="KW-1133">Transmembrane helix</keyword>
<sequence length="131" mass="13480">MMEVKLLDFLGRIALLVLSGSATLALIGAIAQVAETAPGVPPPGERIAIEAAAPDRIEPEPRFPDAPGEDMAPAPPLDAALVSAGQAAADRETARWLEALTYAVMALAGFAAAALLMLLRIAASLARIADR</sequence>
<dbReference type="AlphaFoldDB" id="A0A4U1L998"/>
<gene>
    <name evidence="3" type="ORF">FBR43_00590</name>
</gene>
<reference evidence="3 4" key="1">
    <citation type="submission" date="2019-04" db="EMBL/GenBank/DDBJ databases">
        <authorList>
            <person name="Yang Y."/>
            <person name="Wei D."/>
        </authorList>
    </citation>
    <scope>NUCLEOTIDE SEQUENCE [LARGE SCALE GENOMIC DNA]</scope>
    <source>
        <strain evidence="3 4">L-1-4w-11</strain>
    </source>
</reference>
<keyword evidence="2" id="KW-0472">Membrane</keyword>
<feature type="transmembrane region" description="Helical" evidence="2">
    <location>
        <begin position="99"/>
        <end position="123"/>
    </location>
</feature>
<evidence type="ECO:0000256" key="1">
    <source>
        <dbReference type="SAM" id="MobiDB-lite"/>
    </source>
</evidence>
<dbReference type="EMBL" id="SWKR01000001">
    <property type="protein sequence ID" value="TKD52886.1"/>
    <property type="molecule type" value="Genomic_DNA"/>
</dbReference>
<evidence type="ECO:0000313" key="4">
    <source>
        <dbReference type="Proteomes" id="UP000309138"/>
    </source>
</evidence>
<comment type="caution">
    <text evidence="3">The sequence shown here is derived from an EMBL/GenBank/DDBJ whole genome shotgun (WGS) entry which is preliminary data.</text>
</comment>
<proteinExistence type="predicted"/>
<evidence type="ECO:0000256" key="2">
    <source>
        <dbReference type="SAM" id="Phobius"/>
    </source>
</evidence>
<evidence type="ECO:0000313" key="3">
    <source>
        <dbReference type="EMBL" id="TKD52886.1"/>
    </source>
</evidence>